<keyword evidence="4" id="KW-1185">Reference proteome</keyword>
<dbReference type="InParanoid" id="A0A0C3DDJ8"/>
<dbReference type="PANTHER" id="PTHR14218">
    <property type="entry name" value="PROTEASE S8 TRIPEPTIDYL PEPTIDASE I CLN2"/>
    <property type="match status" value="1"/>
</dbReference>
<dbReference type="OrthoDB" id="2685560at2759"/>
<dbReference type="SMART" id="SM00944">
    <property type="entry name" value="Pro-kuma_activ"/>
    <property type="match status" value="1"/>
</dbReference>
<keyword evidence="1" id="KW-0732">Signal</keyword>
<evidence type="ECO:0000259" key="2">
    <source>
        <dbReference type="SMART" id="SM00944"/>
    </source>
</evidence>
<evidence type="ECO:0000313" key="4">
    <source>
        <dbReference type="Proteomes" id="UP000053989"/>
    </source>
</evidence>
<accession>A0A0C3DDJ8</accession>
<evidence type="ECO:0000313" key="3">
    <source>
        <dbReference type="EMBL" id="KIM58780.1"/>
    </source>
</evidence>
<gene>
    <name evidence="3" type="ORF">SCLCIDRAFT_1057364</name>
</gene>
<feature type="domain" description="Peptidase S53 activation" evidence="2">
    <location>
        <begin position="36"/>
        <end position="162"/>
    </location>
</feature>
<dbReference type="EMBL" id="KN822081">
    <property type="protein sequence ID" value="KIM58780.1"/>
    <property type="molecule type" value="Genomic_DNA"/>
</dbReference>
<dbReference type="CDD" id="cd11377">
    <property type="entry name" value="Pro-peptidase_S53"/>
    <property type="match status" value="1"/>
</dbReference>
<proteinExistence type="predicted"/>
<sequence>MRLSSLLLLPIAAALARAAGSKHGQHKVKESIIAPPQGWILHAPAPSDYVLELRIALPQPHFPILEQHLWEVSDPKHVRYGDYLSREEAEALMMPHPESVDAVGEWLATYGIYEEHLSRSSAQDWVTVRVPVGLAEVMLGTVLTTFICESGLFRVLMPVSTEVSCIPLQRDGPADHQNNQL</sequence>
<dbReference type="Pfam" id="PF09286">
    <property type="entry name" value="Pro-kuma_activ"/>
    <property type="match status" value="1"/>
</dbReference>
<reference evidence="4" key="2">
    <citation type="submission" date="2015-01" db="EMBL/GenBank/DDBJ databases">
        <title>Evolutionary Origins and Diversification of the Mycorrhizal Mutualists.</title>
        <authorList>
            <consortium name="DOE Joint Genome Institute"/>
            <consortium name="Mycorrhizal Genomics Consortium"/>
            <person name="Kohler A."/>
            <person name="Kuo A."/>
            <person name="Nagy L.G."/>
            <person name="Floudas D."/>
            <person name="Copeland A."/>
            <person name="Barry K.W."/>
            <person name="Cichocki N."/>
            <person name="Veneault-Fourrey C."/>
            <person name="LaButti K."/>
            <person name="Lindquist E.A."/>
            <person name="Lipzen A."/>
            <person name="Lundell T."/>
            <person name="Morin E."/>
            <person name="Murat C."/>
            <person name="Riley R."/>
            <person name="Ohm R."/>
            <person name="Sun H."/>
            <person name="Tunlid A."/>
            <person name="Henrissat B."/>
            <person name="Grigoriev I.V."/>
            <person name="Hibbett D.S."/>
            <person name="Martin F."/>
        </authorList>
    </citation>
    <scope>NUCLEOTIDE SEQUENCE [LARGE SCALE GENOMIC DNA]</scope>
    <source>
        <strain evidence="4">Foug A</strain>
    </source>
</reference>
<dbReference type="STRING" id="1036808.A0A0C3DDJ8"/>
<protein>
    <recommendedName>
        <fullName evidence="2">Peptidase S53 activation domain-containing protein</fullName>
    </recommendedName>
</protein>
<dbReference type="SUPFAM" id="SSF54897">
    <property type="entry name" value="Protease propeptides/inhibitors"/>
    <property type="match status" value="1"/>
</dbReference>
<dbReference type="Proteomes" id="UP000053989">
    <property type="component" value="Unassembled WGS sequence"/>
</dbReference>
<dbReference type="GO" id="GO:0006508">
    <property type="term" value="P:proteolysis"/>
    <property type="evidence" value="ECO:0007669"/>
    <property type="project" value="TreeGrafter"/>
</dbReference>
<organism evidence="3 4">
    <name type="scientific">Scleroderma citrinum Foug A</name>
    <dbReference type="NCBI Taxonomy" id="1036808"/>
    <lineage>
        <taxon>Eukaryota</taxon>
        <taxon>Fungi</taxon>
        <taxon>Dikarya</taxon>
        <taxon>Basidiomycota</taxon>
        <taxon>Agaricomycotina</taxon>
        <taxon>Agaricomycetes</taxon>
        <taxon>Agaricomycetidae</taxon>
        <taxon>Boletales</taxon>
        <taxon>Sclerodermatineae</taxon>
        <taxon>Sclerodermataceae</taxon>
        <taxon>Scleroderma</taxon>
    </lineage>
</organism>
<reference evidence="3 4" key="1">
    <citation type="submission" date="2014-04" db="EMBL/GenBank/DDBJ databases">
        <authorList>
            <consortium name="DOE Joint Genome Institute"/>
            <person name="Kuo A."/>
            <person name="Kohler A."/>
            <person name="Nagy L.G."/>
            <person name="Floudas D."/>
            <person name="Copeland A."/>
            <person name="Barry K.W."/>
            <person name="Cichocki N."/>
            <person name="Veneault-Fourrey C."/>
            <person name="LaButti K."/>
            <person name="Lindquist E.A."/>
            <person name="Lipzen A."/>
            <person name="Lundell T."/>
            <person name="Morin E."/>
            <person name="Murat C."/>
            <person name="Sun H."/>
            <person name="Tunlid A."/>
            <person name="Henrissat B."/>
            <person name="Grigoriev I.V."/>
            <person name="Hibbett D.S."/>
            <person name="Martin F."/>
            <person name="Nordberg H.P."/>
            <person name="Cantor M.N."/>
            <person name="Hua S.X."/>
        </authorList>
    </citation>
    <scope>NUCLEOTIDE SEQUENCE [LARGE SCALE GENOMIC DNA]</scope>
    <source>
        <strain evidence="3 4">Foug A</strain>
    </source>
</reference>
<dbReference type="GO" id="GO:0008240">
    <property type="term" value="F:tripeptidyl-peptidase activity"/>
    <property type="evidence" value="ECO:0007669"/>
    <property type="project" value="TreeGrafter"/>
</dbReference>
<dbReference type="PANTHER" id="PTHR14218:SF39">
    <property type="entry name" value="PEPTIDASE S53 DOMAIN-CONTAINING PROTEIN"/>
    <property type="match status" value="1"/>
</dbReference>
<feature type="chain" id="PRO_5002173635" description="Peptidase S53 activation domain-containing protein" evidence="1">
    <location>
        <begin position="19"/>
        <end position="181"/>
    </location>
</feature>
<dbReference type="InterPro" id="IPR015366">
    <property type="entry name" value="S53_propep"/>
</dbReference>
<evidence type="ECO:0000256" key="1">
    <source>
        <dbReference type="SAM" id="SignalP"/>
    </source>
</evidence>
<dbReference type="InterPro" id="IPR050819">
    <property type="entry name" value="Tripeptidyl-peptidase_I"/>
</dbReference>
<name>A0A0C3DDJ8_9AGAM</name>
<dbReference type="GO" id="GO:0004175">
    <property type="term" value="F:endopeptidase activity"/>
    <property type="evidence" value="ECO:0007669"/>
    <property type="project" value="TreeGrafter"/>
</dbReference>
<dbReference type="HOGENOM" id="CLU_1489852_0_0_1"/>
<dbReference type="AlphaFoldDB" id="A0A0C3DDJ8"/>
<feature type="signal peptide" evidence="1">
    <location>
        <begin position="1"/>
        <end position="18"/>
    </location>
</feature>